<evidence type="ECO:0000313" key="9">
    <source>
        <dbReference type="EMBL" id="RXJ70778.1"/>
    </source>
</evidence>
<dbReference type="GO" id="GO:0009307">
    <property type="term" value="P:DNA restriction-modification system"/>
    <property type="evidence" value="ECO:0007669"/>
    <property type="project" value="UniProtKB-KW"/>
</dbReference>
<dbReference type="PANTHER" id="PTHR46098">
    <property type="entry name" value="TRNA (CYTOSINE(38)-C(5))-METHYLTRANSFERASE"/>
    <property type="match status" value="1"/>
</dbReference>
<dbReference type="GO" id="GO:0032259">
    <property type="term" value="P:methylation"/>
    <property type="evidence" value="ECO:0007669"/>
    <property type="project" value="UniProtKB-KW"/>
</dbReference>
<keyword evidence="2 7" id="KW-0489">Methyltransferase</keyword>
<sequence>MTNTLLAYDESSLDIPRKQDITTFRCCDFFAGSGLVTEGLKSRFKSVWANDICSKKQQVFEANHGSSHFVAGSIESVCGKAIPRHELSWSSFPCQDLSLAGNMDGIGGKRSGMVWEWFRVLDEMDSLPPVVVAENVVGLVSSKEGEHYVSLHNALSERGYRVGAVLLDAVNWVPQSRPRIFVVGVQKHIDIKGFVSDKPNWAHSKQIINLADKVSDWCWWDLPEPLSENISLQSLIDFDHPLDNPEKSAKNIAMISESHMNKLKELEKEGRRVFPGYMRIRNGQQFLELRFDDIAGCLRAPTGGSSRQHLVISISGELHTRLLSISETAKLMGAPNGYKIPGSYNDGYRAMGDAVAMPAVKFLSENLLAPLANRVAKIKQI</sequence>
<dbReference type="Pfam" id="PF00145">
    <property type="entry name" value="DNA_methylase"/>
    <property type="match status" value="1"/>
</dbReference>
<dbReference type="AlphaFoldDB" id="A0A4V1LS81"/>
<dbReference type="SUPFAM" id="SSF53335">
    <property type="entry name" value="S-adenosyl-L-methionine-dependent methyltransferases"/>
    <property type="match status" value="1"/>
</dbReference>
<evidence type="ECO:0000256" key="5">
    <source>
        <dbReference type="ARBA" id="ARBA00022747"/>
    </source>
</evidence>
<keyword evidence="10" id="KW-1185">Reference proteome</keyword>
<keyword evidence="3 7" id="KW-0808">Transferase</keyword>
<accession>A0A4V1LS81</accession>
<gene>
    <name evidence="9" type="ORF">CS022_22390</name>
</gene>
<evidence type="ECO:0000256" key="6">
    <source>
        <dbReference type="ARBA" id="ARBA00047422"/>
    </source>
</evidence>
<protein>
    <recommendedName>
        <fullName evidence="1">DNA (cytosine-5-)-methyltransferase</fullName>
        <ecNumber evidence="1">2.1.1.37</ecNumber>
    </recommendedName>
</protein>
<dbReference type="PANTHER" id="PTHR46098:SF1">
    <property type="entry name" value="TRNA (CYTOSINE(38)-C(5))-METHYLTRANSFERASE"/>
    <property type="match status" value="1"/>
</dbReference>
<dbReference type="PRINTS" id="PR00105">
    <property type="entry name" value="C5METTRFRASE"/>
</dbReference>
<keyword evidence="5" id="KW-0680">Restriction system</keyword>
<dbReference type="Proteomes" id="UP000290287">
    <property type="component" value="Unassembled WGS sequence"/>
</dbReference>
<dbReference type="InterPro" id="IPR001525">
    <property type="entry name" value="C5_MeTfrase"/>
</dbReference>
<evidence type="ECO:0000313" key="10">
    <source>
        <dbReference type="Proteomes" id="UP000290287"/>
    </source>
</evidence>
<dbReference type="Gene3D" id="3.90.120.10">
    <property type="entry name" value="DNA Methylase, subunit A, domain 2"/>
    <property type="match status" value="1"/>
</dbReference>
<dbReference type="GO" id="GO:0003886">
    <property type="term" value="F:DNA (cytosine-5-)-methyltransferase activity"/>
    <property type="evidence" value="ECO:0007669"/>
    <property type="project" value="UniProtKB-EC"/>
</dbReference>
<dbReference type="NCBIfam" id="TIGR00675">
    <property type="entry name" value="dcm"/>
    <property type="match status" value="1"/>
</dbReference>
<evidence type="ECO:0000256" key="2">
    <source>
        <dbReference type="ARBA" id="ARBA00022603"/>
    </source>
</evidence>
<keyword evidence="4 7" id="KW-0949">S-adenosyl-L-methionine</keyword>
<feature type="active site" evidence="7">
    <location>
        <position position="94"/>
    </location>
</feature>
<comment type="catalytic activity">
    <reaction evidence="6">
        <text>a 2'-deoxycytidine in DNA + S-adenosyl-L-methionine = a 5-methyl-2'-deoxycytidine in DNA + S-adenosyl-L-homocysteine + H(+)</text>
        <dbReference type="Rhea" id="RHEA:13681"/>
        <dbReference type="Rhea" id="RHEA-COMP:11369"/>
        <dbReference type="Rhea" id="RHEA-COMP:11370"/>
        <dbReference type="ChEBI" id="CHEBI:15378"/>
        <dbReference type="ChEBI" id="CHEBI:57856"/>
        <dbReference type="ChEBI" id="CHEBI:59789"/>
        <dbReference type="ChEBI" id="CHEBI:85452"/>
        <dbReference type="ChEBI" id="CHEBI:85454"/>
        <dbReference type="EC" id="2.1.1.37"/>
    </reaction>
</comment>
<dbReference type="RefSeq" id="WP_129124101.1">
    <property type="nucleotide sequence ID" value="NZ_PEIB01000044.1"/>
</dbReference>
<evidence type="ECO:0000256" key="4">
    <source>
        <dbReference type="ARBA" id="ARBA00022691"/>
    </source>
</evidence>
<evidence type="ECO:0000256" key="1">
    <source>
        <dbReference type="ARBA" id="ARBA00011975"/>
    </source>
</evidence>
<evidence type="ECO:0000256" key="3">
    <source>
        <dbReference type="ARBA" id="ARBA00022679"/>
    </source>
</evidence>
<proteinExistence type="inferred from homology"/>
<comment type="similarity">
    <text evidence="7 8">Belongs to the class I-like SAM-binding methyltransferase superfamily. C5-methyltransferase family.</text>
</comment>
<dbReference type="Gene3D" id="3.40.50.150">
    <property type="entry name" value="Vaccinia Virus protein VP39"/>
    <property type="match status" value="1"/>
</dbReference>
<evidence type="ECO:0000256" key="8">
    <source>
        <dbReference type="RuleBase" id="RU000416"/>
    </source>
</evidence>
<dbReference type="EC" id="2.1.1.37" evidence="1"/>
<reference evidence="9 10" key="1">
    <citation type="submission" date="2017-10" db="EMBL/GenBank/DDBJ databases">
        <title>Nyctiphanis sp. nov., isolated from the stomach of the euphausiid Nyctiphanes simplex (Hansen, 1911) in the Gulf of California.</title>
        <authorList>
            <person name="Gomez-Gil B."/>
            <person name="Aguilar-Mendez M."/>
            <person name="Lopez-Cortes A."/>
            <person name="Gomez-Gutierrez J."/>
            <person name="Roque A."/>
            <person name="Lang E."/>
            <person name="Gonzalez-Castillo A."/>
        </authorList>
    </citation>
    <scope>NUCLEOTIDE SEQUENCE [LARGE SCALE GENOMIC DNA]</scope>
    <source>
        <strain evidence="9 10">CAIM 600</strain>
    </source>
</reference>
<organism evidence="9 10">
    <name type="scientific">Veronia nyctiphanis</name>
    <dbReference type="NCBI Taxonomy" id="1278244"/>
    <lineage>
        <taxon>Bacteria</taxon>
        <taxon>Pseudomonadati</taxon>
        <taxon>Pseudomonadota</taxon>
        <taxon>Gammaproteobacteria</taxon>
        <taxon>Vibrionales</taxon>
        <taxon>Vibrionaceae</taxon>
        <taxon>Veronia</taxon>
    </lineage>
</organism>
<dbReference type="InterPro" id="IPR050750">
    <property type="entry name" value="C5-MTase"/>
</dbReference>
<dbReference type="PROSITE" id="PS51679">
    <property type="entry name" value="SAM_MT_C5"/>
    <property type="match status" value="1"/>
</dbReference>
<comment type="caution">
    <text evidence="9">The sequence shown here is derived from an EMBL/GenBank/DDBJ whole genome shotgun (WGS) entry which is preliminary data.</text>
</comment>
<dbReference type="OrthoDB" id="9813719at2"/>
<name>A0A4V1LS81_9GAMM</name>
<dbReference type="InterPro" id="IPR029063">
    <property type="entry name" value="SAM-dependent_MTases_sf"/>
</dbReference>
<evidence type="ECO:0000256" key="7">
    <source>
        <dbReference type="PROSITE-ProRule" id="PRU01016"/>
    </source>
</evidence>
<dbReference type="EMBL" id="PEIB01000044">
    <property type="protein sequence ID" value="RXJ70778.1"/>
    <property type="molecule type" value="Genomic_DNA"/>
</dbReference>